<accession>A0A8A4TLR9</accession>
<keyword evidence="2" id="KW-1185">Reference proteome</keyword>
<dbReference type="Proteomes" id="UP000663929">
    <property type="component" value="Chromosome"/>
</dbReference>
<evidence type="ECO:0000313" key="1">
    <source>
        <dbReference type="EMBL" id="QTD50513.1"/>
    </source>
</evidence>
<reference evidence="1" key="1">
    <citation type="submission" date="2021-03" db="EMBL/GenBank/DDBJ databases">
        <title>Acanthopleuribacteraceae sp. M133.</title>
        <authorList>
            <person name="Wang G."/>
        </authorList>
    </citation>
    <scope>NUCLEOTIDE SEQUENCE</scope>
    <source>
        <strain evidence="1">M133</strain>
    </source>
</reference>
<dbReference type="AlphaFoldDB" id="A0A8A4TLR9"/>
<dbReference type="RefSeq" id="WP_237380287.1">
    <property type="nucleotide sequence ID" value="NZ_CP071793.1"/>
</dbReference>
<name>A0A8A4TLR9_SULCO</name>
<organism evidence="1 2">
    <name type="scientific">Sulfidibacter corallicola</name>
    <dbReference type="NCBI Taxonomy" id="2818388"/>
    <lineage>
        <taxon>Bacteria</taxon>
        <taxon>Pseudomonadati</taxon>
        <taxon>Acidobacteriota</taxon>
        <taxon>Holophagae</taxon>
        <taxon>Acanthopleuribacterales</taxon>
        <taxon>Acanthopleuribacteraceae</taxon>
        <taxon>Sulfidibacter</taxon>
    </lineage>
</organism>
<dbReference type="KEGG" id="scor:J3U87_33430"/>
<protein>
    <submittedName>
        <fullName evidence="1">Uncharacterized protein</fullName>
    </submittedName>
</protein>
<proteinExistence type="predicted"/>
<sequence>MTLLLLTCLWSGDGLWLSGQWESFGSYVDEVPDPYGHTAVSTRLRLRLEGDLSERWQWHAGVELYSQYQDELASVPSPRFLRLDDFNRDIERKHEYLIQQQLDRLQVVYNGDRHRLRLGRQAIGFGNGRLLNPADIFMPISTYALSTTYKPGADAARWTYTVNPTIETEFLAVAAEEGSGIQLGTVHAVPTGFDYTLGLGRNDDRTFLLWDMAGDLFGATLYQEGMWREEPDRRNTLRTAAGMSRRFGTKLDLTLETSFNRNGLREAGQFAIDPDPESDFARGESILRARLHSAFLVSYEFHPLVLGSLSFFQDWDRDSHFAFANFDWDVSQVAVLRLGLYRSHGPTESEFGRFSEGLFLEVKYSF</sequence>
<evidence type="ECO:0000313" key="2">
    <source>
        <dbReference type="Proteomes" id="UP000663929"/>
    </source>
</evidence>
<gene>
    <name evidence="1" type="ORF">J3U87_33430</name>
</gene>
<dbReference type="EMBL" id="CP071793">
    <property type="protein sequence ID" value="QTD50513.1"/>
    <property type="molecule type" value="Genomic_DNA"/>
</dbReference>